<dbReference type="KEGG" id="nia:A8C56_04765"/>
<dbReference type="InterPro" id="IPR025351">
    <property type="entry name" value="Pvc16_N"/>
</dbReference>
<dbReference type="STRING" id="1176587.A8C56_04765"/>
<feature type="compositionally biased region" description="Polar residues" evidence="1">
    <location>
        <begin position="418"/>
        <end position="434"/>
    </location>
</feature>
<evidence type="ECO:0000259" key="2">
    <source>
        <dbReference type="Pfam" id="PF14065"/>
    </source>
</evidence>
<proteinExistence type="predicted"/>
<sequence length="434" mass="46488">MSSALAIAGITQVLKDLLNDGIINNITTATGTTVTVTALPPDKIEDAGEQTQLNLYMYQATVNQGWRNEGLPVFTPRGDRVSNPPLALDLHYLLSAYTGGAELHTEILLGYGMQLLHENPVLTRDAINKSLSPPDHVDLDGLPPVLRALATTGLADQVEQITITPEVLNADEISKLWTAFTTKYRPTAAYKVTVVLIQSVKSTRKAPPVQSRNIYVIPFNEPVVEEIEPVPATGEPSLPQQLVFSESDLILKGKRLWNDTVMINISGIQFPVMGMGVTGTTIQLKLPEGLKAGLQSLQVIHPVAMGTPPAAHNGVCSKVQAFILSPLVIDNPIATGTAPEGKFKGSIKVKIKPMVTARQEVQLILNGLPPATGAYTFSYVAADKNGPPVDELTIPVSNVAPGTYLVRVQVDGAESPLETDNSTKTYNSPAITIT</sequence>
<organism evidence="3 4">
    <name type="scientific">Niabella ginsenosidivorans</name>
    <dbReference type="NCBI Taxonomy" id="1176587"/>
    <lineage>
        <taxon>Bacteria</taxon>
        <taxon>Pseudomonadati</taxon>
        <taxon>Bacteroidota</taxon>
        <taxon>Chitinophagia</taxon>
        <taxon>Chitinophagales</taxon>
        <taxon>Chitinophagaceae</taxon>
        <taxon>Niabella</taxon>
    </lineage>
</organism>
<dbReference type="Pfam" id="PF14065">
    <property type="entry name" value="Pvc16_N"/>
    <property type="match status" value="1"/>
</dbReference>
<reference evidence="3 4" key="1">
    <citation type="submission" date="2016-05" db="EMBL/GenBank/DDBJ databases">
        <title>Niabella ginsenosidivorans BS26 whole genome sequencing.</title>
        <authorList>
            <person name="Im W.T."/>
            <person name="Siddiqi M.Z."/>
        </authorList>
    </citation>
    <scope>NUCLEOTIDE SEQUENCE [LARGE SCALE GENOMIC DNA]</scope>
    <source>
        <strain evidence="3 4">BS26</strain>
    </source>
</reference>
<feature type="domain" description="Pvc16 N-terminal" evidence="2">
    <location>
        <begin position="10"/>
        <end position="210"/>
    </location>
</feature>
<dbReference type="RefSeq" id="WP_067752750.1">
    <property type="nucleotide sequence ID" value="NZ_CP015772.1"/>
</dbReference>
<dbReference type="Proteomes" id="UP000077667">
    <property type="component" value="Chromosome"/>
</dbReference>
<gene>
    <name evidence="3" type="ORF">A8C56_04765</name>
</gene>
<dbReference type="OrthoDB" id="7560784at2"/>
<dbReference type="AlphaFoldDB" id="A0A1A9I1E6"/>
<dbReference type="EMBL" id="CP015772">
    <property type="protein sequence ID" value="ANH80384.1"/>
    <property type="molecule type" value="Genomic_DNA"/>
</dbReference>
<accession>A0A1A9I1E6</accession>
<evidence type="ECO:0000256" key="1">
    <source>
        <dbReference type="SAM" id="MobiDB-lite"/>
    </source>
</evidence>
<protein>
    <recommendedName>
        <fullName evidence="2">Pvc16 N-terminal domain-containing protein</fullName>
    </recommendedName>
</protein>
<evidence type="ECO:0000313" key="4">
    <source>
        <dbReference type="Proteomes" id="UP000077667"/>
    </source>
</evidence>
<name>A0A1A9I1E6_9BACT</name>
<keyword evidence="4" id="KW-1185">Reference proteome</keyword>
<feature type="region of interest" description="Disordered" evidence="1">
    <location>
        <begin position="415"/>
        <end position="434"/>
    </location>
</feature>
<evidence type="ECO:0000313" key="3">
    <source>
        <dbReference type="EMBL" id="ANH80384.1"/>
    </source>
</evidence>